<proteinExistence type="predicted"/>
<feature type="chain" id="PRO_5020961726" evidence="2">
    <location>
        <begin position="22"/>
        <end position="143"/>
    </location>
</feature>
<dbReference type="InterPro" id="IPR012645">
    <property type="entry name" value="CHP02301"/>
</dbReference>
<feature type="region of interest" description="Disordered" evidence="1">
    <location>
        <begin position="120"/>
        <end position="143"/>
    </location>
</feature>
<accession>A0A4R6RL91</accession>
<evidence type="ECO:0000256" key="1">
    <source>
        <dbReference type="SAM" id="MobiDB-lite"/>
    </source>
</evidence>
<feature type="compositionally biased region" description="Gly residues" evidence="1">
    <location>
        <begin position="124"/>
        <end position="137"/>
    </location>
</feature>
<dbReference type="AlphaFoldDB" id="A0A4R6RL91"/>
<evidence type="ECO:0000313" key="3">
    <source>
        <dbReference type="EMBL" id="TDP87419.1"/>
    </source>
</evidence>
<name>A0A4R6RL91_9HYPH</name>
<protein>
    <submittedName>
        <fullName evidence="3">Uncharacterized protein (TIGR02301 family)</fullName>
    </submittedName>
</protein>
<dbReference type="Pfam" id="PF09539">
    <property type="entry name" value="DUF2385"/>
    <property type="match status" value="1"/>
</dbReference>
<comment type="caution">
    <text evidence="3">The sequence shown here is derived from an EMBL/GenBank/DDBJ whole genome shotgun (WGS) entry which is preliminary data.</text>
</comment>
<keyword evidence="2" id="KW-0732">Signal</keyword>
<organism evidence="3 4">
    <name type="scientific">Oharaeibacter diazotrophicus</name>
    <dbReference type="NCBI Taxonomy" id="1920512"/>
    <lineage>
        <taxon>Bacteria</taxon>
        <taxon>Pseudomonadati</taxon>
        <taxon>Pseudomonadota</taxon>
        <taxon>Alphaproteobacteria</taxon>
        <taxon>Hyphomicrobiales</taxon>
        <taxon>Pleomorphomonadaceae</taxon>
        <taxon>Oharaeibacter</taxon>
    </lineage>
</organism>
<evidence type="ECO:0000256" key="2">
    <source>
        <dbReference type="SAM" id="SignalP"/>
    </source>
</evidence>
<evidence type="ECO:0000313" key="4">
    <source>
        <dbReference type="Proteomes" id="UP000294547"/>
    </source>
</evidence>
<dbReference type="EMBL" id="SNXY01000006">
    <property type="protein sequence ID" value="TDP87419.1"/>
    <property type="molecule type" value="Genomic_DNA"/>
</dbReference>
<dbReference type="Proteomes" id="UP000294547">
    <property type="component" value="Unassembled WGS sequence"/>
</dbReference>
<dbReference type="NCBIfam" id="TIGR02301">
    <property type="entry name" value="TIGR02301 family protein"/>
    <property type="match status" value="1"/>
</dbReference>
<gene>
    <name evidence="3" type="ORF">EDD54_1314</name>
</gene>
<dbReference type="RefSeq" id="WP_165644497.1">
    <property type="nucleotide sequence ID" value="NZ_BSPM01000008.1"/>
</dbReference>
<feature type="signal peptide" evidence="2">
    <location>
        <begin position="1"/>
        <end position="21"/>
    </location>
</feature>
<sequence length="143" mass="14639">MQGAAAAVVVLLAATVAAAAADDPAPAARPFEADLTRFAEILGATSYLDQLCGTAEPDAWRGRMEAIVDAQRFGAEERRRYVAAFNRGTRTLAAVHRVCTARTRALLQRYLAEGAEVGSRLADGRGGGAAGTGGAGAAGLPPD</sequence>
<keyword evidence="4" id="KW-1185">Reference proteome</keyword>
<reference evidence="3 4" key="1">
    <citation type="submission" date="2019-03" db="EMBL/GenBank/DDBJ databases">
        <title>Genomic Encyclopedia of Type Strains, Phase IV (KMG-IV): sequencing the most valuable type-strain genomes for metagenomic binning, comparative biology and taxonomic classification.</title>
        <authorList>
            <person name="Goeker M."/>
        </authorList>
    </citation>
    <scope>NUCLEOTIDE SEQUENCE [LARGE SCALE GENOMIC DNA]</scope>
    <source>
        <strain evidence="3 4">DSM 102969</strain>
    </source>
</reference>